<dbReference type="GO" id="GO:0000056">
    <property type="term" value="P:ribosomal small subunit export from nucleus"/>
    <property type="evidence" value="ECO:0007669"/>
    <property type="project" value="TreeGrafter"/>
</dbReference>
<dbReference type="Gene3D" id="1.25.10.10">
    <property type="entry name" value="Leucine-rich Repeat Variant"/>
    <property type="match status" value="2"/>
</dbReference>
<feature type="repeat" description="Pumilio" evidence="3">
    <location>
        <begin position="379"/>
        <end position="414"/>
    </location>
</feature>
<dbReference type="InterPro" id="IPR001313">
    <property type="entry name" value="Pumilio_RNA-bd_rpt"/>
</dbReference>
<dbReference type="InterPro" id="IPR040000">
    <property type="entry name" value="NOP9"/>
</dbReference>
<dbReference type="EMBL" id="CM029053">
    <property type="protein sequence ID" value="KAG2549386.1"/>
    <property type="molecule type" value="Genomic_DNA"/>
</dbReference>
<name>A0A8T0NQ91_PANVG</name>
<dbReference type="InterPro" id="IPR016024">
    <property type="entry name" value="ARM-type_fold"/>
</dbReference>
<dbReference type="GO" id="GO:0005730">
    <property type="term" value="C:nucleolus"/>
    <property type="evidence" value="ECO:0007669"/>
    <property type="project" value="TreeGrafter"/>
</dbReference>
<feature type="chain" id="PRO_5035923488" evidence="5">
    <location>
        <begin position="29"/>
        <end position="629"/>
    </location>
</feature>
<dbReference type="GO" id="GO:0000480">
    <property type="term" value="P:endonucleolytic cleavage in 5'-ETS of tricistronic rRNA transcript (SSU-rRNA, 5.8S rRNA, LSU-rRNA)"/>
    <property type="evidence" value="ECO:0007669"/>
    <property type="project" value="TreeGrafter"/>
</dbReference>
<feature type="repeat" description="Pumilio" evidence="3">
    <location>
        <begin position="199"/>
        <end position="235"/>
    </location>
</feature>
<sequence>MQGTPFLWAIYFLAIELVFESLFQVIAADAANVMSSCYGSHVLRTLLCLCKGVPLESLQDFHTTKRSAVLAERLSCGTNQSGGHGPKNFENGFSDMFKSFVREMLHNAKADIANLRVDKNSSLVLQTALKLSSGDDNELHHIISILLGYDDDDTVEKRDYSERKEEIVALLEESAYSHLLEVIVEVAPEELRNGMLVGALRGALFAISSHHCGNYVVQALISSAKTSDQMNQIWEELGPKIKELLELGKTGVVASILAACQRLETYRLESSQALSAALSSDSESPDSIVAHVLFLENYLRERSYWQWPRGTKMSVLGCLMLQSIFQYPHQYIRPYVASLLAMEDDQVLQISKDSGGSRVLEAFLGSSATVKRKFKVFGKLQGHYGEIAMNPSGSFLVEKCFTASNFSHKEAIVAELLAVQSELSKTRHGFHLLKKLDVDRYARRPEQWRASQTSKETTHRQFEVEFGSNSKPVAQNFKEKVPSQSSMKKRKQKSDKSTEDAGNNKPDFTQNGNSKRPKSAKATSEKESSSKKLASHGTSMAFLKDSGKRKSPGFLSDKPSLKKQKHQRPTSRKPDGKRFVQGSSASMLFVKNTGKPKQSIAELAGLAGKEKLSASEIRKLLKPEMPGKS</sequence>
<dbReference type="PANTHER" id="PTHR13102">
    <property type="entry name" value="NUCLEOLAR PROTEIN 9"/>
    <property type="match status" value="1"/>
</dbReference>
<dbReference type="GO" id="GO:0006417">
    <property type="term" value="P:regulation of translation"/>
    <property type="evidence" value="ECO:0007669"/>
    <property type="project" value="UniProtKB-KW"/>
</dbReference>
<evidence type="ECO:0000313" key="6">
    <source>
        <dbReference type="EMBL" id="KAG2549386.1"/>
    </source>
</evidence>
<dbReference type="InterPro" id="IPR011989">
    <property type="entry name" value="ARM-like"/>
</dbReference>
<dbReference type="Proteomes" id="UP000823388">
    <property type="component" value="Chromosome 9K"/>
</dbReference>
<evidence type="ECO:0000256" key="2">
    <source>
        <dbReference type="ARBA" id="ARBA00022845"/>
    </source>
</evidence>
<feature type="region of interest" description="Disordered" evidence="4">
    <location>
        <begin position="447"/>
        <end position="584"/>
    </location>
</feature>
<feature type="signal peptide" evidence="5">
    <location>
        <begin position="1"/>
        <end position="28"/>
    </location>
</feature>
<keyword evidence="5" id="KW-0732">Signal</keyword>
<dbReference type="PROSITE" id="PS50302">
    <property type="entry name" value="PUM"/>
    <property type="match status" value="2"/>
</dbReference>
<dbReference type="GO" id="GO:0000447">
    <property type="term" value="P:endonucleolytic cleavage in ITS1 to separate SSU-rRNA from 5.8S rRNA and LSU-rRNA from tricistronic rRNA transcript (SSU-rRNA, 5.8S rRNA, LSU-rRNA)"/>
    <property type="evidence" value="ECO:0007669"/>
    <property type="project" value="TreeGrafter"/>
</dbReference>
<dbReference type="GO" id="GO:0000472">
    <property type="term" value="P:endonucleolytic cleavage to generate mature 5'-end of SSU-rRNA from (SSU-rRNA, 5.8S rRNA, LSU-rRNA)"/>
    <property type="evidence" value="ECO:0007669"/>
    <property type="project" value="TreeGrafter"/>
</dbReference>
<comment type="caution">
    <text evidence="6">The sequence shown here is derived from an EMBL/GenBank/DDBJ whole genome shotgun (WGS) entry which is preliminary data.</text>
</comment>
<dbReference type="PANTHER" id="PTHR13102:SF0">
    <property type="entry name" value="NUCLEOLAR PROTEIN 9"/>
    <property type="match status" value="1"/>
</dbReference>
<gene>
    <name evidence="6" type="ORF">PVAP13_9KG270613</name>
</gene>
<reference evidence="6" key="1">
    <citation type="submission" date="2020-05" db="EMBL/GenBank/DDBJ databases">
        <title>WGS assembly of Panicum virgatum.</title>
        <authorList>
            <person name="Lovell J.T."/>
            <person name="Jenkins J."/>
            <person name="Shu S."/>
            <person name="Juenger T.E."/>
            <person name="Schmutz J."/>
        </authorList>
    </citation>
    <scope>NUCLEOTIDE SEQUENCE</scope>
    <source>
        <strain evidence="6">AP13</strain>
    </source>
</reference>
<dbReference type="GO" id="GO:0003723">
    <property type="term" value="F:RNA binding"/>
    <property type="evidence" value="ECO:0007669"/>
    <property type="project" value="InterPro"/>
</dbReference>
<dbReference type="SMART" id="SM00025">
    <property type="entry name" value="Pumilio"/>
    <property type="match status" value="3"/>
</dbReference>
<dbReference type="AlphaFoldDB" id="A0A8T0NQ91"/>
<proteinExistence type="predicted"/>
<evidence type="ECO:0000256" key="1">
    <source>
        <dbReference type="ARBA" id="ARBA00022737"/>
    </source>
</evidence>
<keyword evidence="2" id="KW-0810">Translation regulation</keyword>
<keyword evidence="7" id="KW-1185">Reference proteome</keyword>
<dbReference type="Pfam" id="PF22493">
    <property type="entry name" value="PUF_NOP9"/>
    <property type="match status" value="1"/>
</dbReference>
<evidence type="ECO:0000256" key="5">
    <source>
        <dbReference type="SAM" id="SignalP"/>
    </source>
</evidence>
<dbReference type="GO" id="GO:0030686">
    <property type="term" value="C:90S preribosome"/>
    <property type="evidence" value="ECO:0007669"/>
    <property type="project" value="TreeGrafter"/>
</dbReference>
<evidence type="ECO:0000256" key="3">
    <source>
        <dbReference type="PROSITE-ProRule" id="PRU00317"/>
    </source>
</evidence>
<accession>A0A8T0NQ91</accession>
<evidence type="ECO:0000256" key="4">
    <source>
        <dbReference type="SAM" id="MobiDB-lite"/>
    </source>
</evidence>
<evidence type="ECO:0000313" key="7">
    <source>
        <dbReference type="Proteomes" id="UP000823388"/>
    </source>
</evidence>
<keyword evidence="1" id="KW-0677">Repeat</keyword>
<protein>
    <submittedName>
        <fullName evidence="6">Uncharacterized protein</fullName>
    </submittedName>
</protein>
<dbReference type="SUPFAM" id="SSF48371">
    <property type="entry name" value="ARM repeat"/>
    <property type="match status" value="1"/>
</dbReference>
<feature type="compositionally biased region" description="Basic residues" evidence="4">
    <location>
        <begin position="561"/>
        <end position="571"/>
    </location>
</feature>
<dbReference type="GO" id="GO:0030688">
    <property type="term" value="C:preribosome, small subunit precursor"/>
    <property type="evidence" value="ECO:0007669"/>
    <property type="project" value="TreeGrafter"/>
</dbReference>
<organism evidence="6 7">
    <name type="scientific">Panicum virgatum</name>
    <name type="common">Blackwell switchgrass</name>
    <dbReference type="NCBI Taxonomy" id="38727"/>
    <lineage>
        <taxon>Eukaryota</taxon>
        <taxon>Viridiplantae</taxon>
        <taxon>Streptophyta</taxon>
        <taxon>Embryophyta</taxon>
        <taxon>Tracheophyta</taxon>
        <taxon>Spermatophyta</taxon>
        <taxon>Magnoliopsida</taxon>
        <taxon>Liliopsida</taxon>
        <taxon>Poales</taxon>
        <taxon>Poaceae</taxon>
        <taxon>PACMAD clade</taxon>
        <taxon>Panicoideae</taxon>
        <taxon>Panicodae</taxon>
        <taxon>Paniceae</taxon>
        <taxon>Panicinae</taxon>
        <taxon>Panicum</taxon>
        <taxon>Panicum sect. Hiantes</taxon>
    </lineage>
</organism>